<dbReference type="AlphaFoldDB" id="A0A382N9H6"/>
<reference evidence="1" key="1">
    <citation type="submission" date="2018-05" db="EMBL/GenBank/DDBJ databases">
        <authorList>
            <person name="Lanie J.A."/>
            <person name="Ng W.-L."/>
            <person name="Kazmierczak K.M."/>
            <person name="Andrzejewski T.M."/>
            <person name="Davidsen T.M."/>
            <person name="Wayne K.J."/>
            <person name="Tettelin H."/>
            <person name="Glass J.I."/>
            <person name="Rusch D."/>
            <person name="Podicherti R."/>
            <person name="Tsui H.-C.T."/>
            <person name="Winkler M.E."/>
        </authorList>
    </citation>
    <scope>NUCLEOTIDE SEQUENCE</scope>
</reference>
<sequence length="123" mass="14490">MKGKTSVHQELQRPRSLEELGEEVQNFFEDHDQRLWIDLDLNTEGSYDIDSLRQGNDFISDVISFYDEAESGSDAGSNRKWLKDVFENWQGQKYLQDLNDEEVRKILNQARTLTLDHLVHFNE</sequence>
<accession>A0A382N9H6</accession>
<proteinExistence type="predicted"/>
<protein>
    <submittedName>
        <fullName evidence="1">Uncharacterized protein</fullName>
    </submittedName>
</protein>
<dbReference type="EMBL" id="UINC01098931">
    <property type="protein sequence ID" value="SVC57819.1"/>
    <property type="molecule type" value="Genomic_DNA"/>
</dbReference>
<name>A0A382N9H6_9ZZZZ</name>
<organism evidence="1">
    <name type="scientific">marine metagenome</name>
    <dbReference type="NCBI Taxonomy" id="408172"/>
    <lineage>
        <taxon>unclassified sequences</taxon>
        <taxon>metagenomes</taxon>
        <taxon>ecological metagenomes</taxon>
    </lineage>
</organism>
<evidence type="ECO:0000313" key="1">
    <source>
        <dbReference type="EMBL" id="SVC57819.1"/>
    </source>
</evidence>
<gene>
    <name evidence="1" type="ORF">METZ01_LOCUS310673</name>
</gene>